<reference evidence="2 4" key="1">
    <citation type="submission" date="2024-03" db="EMBL/GenBank/DDBJ databases">
        <title>The Acrasis kona genome and developmental transcriptomes reveal deep origins of eukaryotic multicellular pathways.</title>
        <authorList>
            <person name="Sheikh S."/>
            <person name="Fu C.-J."/>
            <person name="Brown M.W."/>
            <person name="Baldauf S.L."/>
        </authorList>
    </citation>
    <scope>NUCLEOTIDE SEQUENCE [LARGE SCALE GENOMIC DNA]</scope>
    <source>
        <strain evidence="2 4">ATCC MYA-3509</strain>
    </source>
</reference>
<evidence type="ECO:0000313" key="2">
    <source>
        <dbReference type="EMBL" id="KAL0489993.1"/>
    </source>
</evidence>
<sequence length="220" mass="23637">MSVTNIICECILVGSCMSGVKIIAKSKPKNPEAWRSAFLIIAAAASLGASKYAGFTEVAPIHSTLSGIGSFLGVCCIALGANQSIGLFNLPELYGTVLYGVICVLQAVILFSNQTKHTAILKNFMPLILVVGTTVMAFAKILLSKVHGINKTKATNYLLGVFCLILGDTALKMFGEDFWIVPDYIQNVDVFHVLLALAMFLFGNTVSPRETVTRGKKKTQ</sequence>
<name>A0AAW2ZJF6_9EUKA</name>
<evidence type="ECO:0000313" key="4">
    <source>
        <dbReference type="Proteomes" id="UP001431209"/>
    </source>
</evidence>
<feature type="transmembrane region" description="Helical" evidence="1">
    <location>
        <begin position="124"/>
        <end position="143"/>
    </location>
</feature>
<keyword evidence="1 3" id="KW-0812">Transmembrane</keyword>
<feature type="transmembrane region" description="Helical" evidence="1">
    <location>
        <begin position="36"/>
        <end position="55"/>
    </location>
</feature>
<protein>
    <submittedName>
        <fullName evidence="3">7 TM domain-containing transmembrane protein</fullName>
    </submittedName>
</protein>
<keyword evidence="4" id="KW-1185">Reference proteome</keyword>
<dbReference type="EMBL" id="JAOPGA020001626">
    <property type="protein sequence ID" value="KAL0489993.1"/>
    <property type="molecule type" value="Genomic_DNA"/>
</dbReference>
<keyword evidence="1" id="KW-0472">Membrane</keyword>
<feature type="transmembrane region" description="Helical" evidence="1">
    <location>
        <begin position="155"/>
        <end position="175"/>
    </location>
</feature>
<dbReference type="AlphaFoldDB" id="A0AAW2ZJF6"/>
<evidence type="ECO:0000313" key="3">
    <source>
        <dbReference type="EMBL" id="KAL0492019.1"/>
    </source>
</evidence>
<dbReference type="Proteomes" id="UP001431209">
    <property type="component" value="Unassembled WGS sequence"/>
</dbReference>
<feature type="transmembrane region" description="Helical" evidence="1">
    <location>
        <begin position="61"/>
        <end position="81"/>
    </location>
</feature>
<evidence type="ECO:0000256" key="1">
    <source>
        <dbReference type="SAM" id="Phobius"/>
    </source>
</evidence>
<proteinExistence type="predicted"/>
<feature type="transmembrane region" description="Helical" evidence="1">
    <location>
        <begin position="93"/>
        <end position="112"/>
    </location>
</feature>
<keyword evidence="1" id="KW-1133">Transmembrane helix</keyword>
<feature type="transmembrane region" description="Helical" evidence="1">
    <location>
        <begin position="190"/>
        <end position="207"/>
    </location>
</feature>
<organism evidence="2 4">
    <name type="scientific">Acrasis kona</name>
    <dbReference type="NCBI Taxonomy" id="1008807"/>
    <lineage>
        <taxon>Eukaryota</taxon>
        <taxon>Discoba</taxon>
        <taxon>Heterolobosea</taxon>
        <taxon>Tetramitia</taxon>
        <taxon>Eutetramitia</taxon>
        <taxon>Acrasidae</taxon>
        <taxon>Acrasis</taxon>
    </lineage>
</organism>
<dbReference type="EMBL" id="JAOPGA020001894">
    <property type="protein sequence ID" value="KAL0492019.1"/>
    <property type="molecule type" value="Genomic_DNA"/>
</dbReference>
<accession>A0AAW2ZJF6</accession>
<gene>
    <name evidence="3" type="ORF">AKO1_000450</name>
    <name evidence="2" type="ORF">AKO1_005579</name>
</gene>
<comment type="caution">
    <text evidence="2">The sequence shown here is derived from an EMBL/GenBank/DDBJ whole genome shotgun (WGS) entry which is preliminary data.</text>
</comment>